<keyword evidence="4" id="KW-1185">Reference proteome</keyword>
<proteinExistence type="predicted"/>
<dbReference type="AlphaFoldDB" id="A0A4S8PUB6"/>
<evidence type="ECO:0000256" key="1">
    <source>
        <dbReference type="SAM" id="Coils"/>
    </source>
</evidence>
<reference evidence="4" key="1">
    <citation type="submission" date="2019-04" db="EMBL/GenBank/DDBJ databases">
        <title>Nocardioides xinjiangensis sp. nov.</title>
        <authorList>
            <person name="Liu S."/>
        </authorList>
    </citation>
    <scope>NUCLEOTIDE SEQUENCE [LARGE SCALE GENOMIC DNA]</scope>
    <source>
        <strain evidence="4">18</strain>
    </source>
</reference>
<feature type="compositionally biased region" description="Basic and acidic residues" evidence="2">
    <location>
        <begin position="68"/>
        <end position="77"/>
    </location>
</feature>
<keyword evidence="1" id="KW-0175">Coiled coil</keyword>
<evidence type="ECO:0000313" key="4">
    <source>
        <dbReference type="Proteomes" id="UP000308760"/>
    </source>
</evidence>
<dbReference type="Proteomes" id="UP000308760">
    <property type="component" value="Unassembled WGS sequence"/>
</dbReference>
<sequence>MSLSSADITHLESVLAQGKKPKVMFTDAAGQVAGKAGKVVALEEAREGDFVLVAFGSDQLPFAPGELRLPKPGEGSRARAPRQRAAAEEPAPKAPSGPGLLPDDEPAPKSAPARKKPSVSDANTETAIEAAPVRKKAPRARPAKDRHPELTITLTYEDGEWAAAAAKGARTIVKGAKVSHSAALAMCAASESPDIDVLVSEVVEKIRSEAAEEAARLRRQLEEAEAKLAELG</sequence>
<feature type="region of interest" description="Disordered" evidence="2">
    <location>
        <begin position="61"/>
        <end position="148"/>
    </location>
</feature>
<dbReference type="EMBL" id="STGY01000083">
    <property type="protein sequence ID" value="THV33465.1"/>
    <property type="molecule type" value="Genomic_DNA"/>
</dbReference>
<protein>
    <submittedName>
        <fullName evidence="3">Uncharacterized protein</fullName>
    </submittedName>
</protein>
<feature type="coiled-coil region" evidence="1">
    <location>
        <begin position="203"/>
        <end position="231"/>
    </location>
</feature>
<comment type="caution">
    <text evidence="3">The sequence shown here is derived from an EMBL/GenBank/DDBJ whole genome shotgun (WGS) entry which is preliminary data.</text>
</comment>
<evidence type="ECO:0000256" key="2">
    <source>
        <dbReference type="SAM" id="MobiDB-lite"/>
    </source>
</evidence>
<evidence type="ECO:0000313" key="3">
    <source>
        <dbReference type="EMBL" id="THV33465.1"/>
    </source>
</evidence>
<organism evidence="3 4">
    <name type="scientific">Glycomyces buryatensis</name>
    <dbReference type="NCBI Taxonomy" id="2570927"/>
    <lineage>
        <taxon>Bacteria</taxon>
        <taxon>Bacillati</taxon>
        <taxon>Actinomycetota</taxon>
        <taxon>Actinomycetes</taxon>
        <taxon>Glycomycetales</taxon>
        <taxon>Glycomycetaceae</taxon>
        <taxon>Glycomyces</taxon>
    </lineage>
</organism>
<reference evidence="3 4" key="2">
    <citation type="submission" date="2019-05" db="EMBL/GenBank/DDBJ databases">
        <title>Glycomyces buryatensis sp. nov.</title>
        <authorList>
            <person name="Nikitina E."/>
        </authorList>
    </citation>
    <scope>NUCLEOTIDE SEQUENCE [LARGE SCALE GENOMIC DNA]</scope>
    <source>
        <strain evidence="3 4">18</strain>
    </source>
</reference>
<name>A0A4S8PUB6_9ACTN</name>
<accession>A0A4S8PUB6</accession>
<dbReference type="OrthoDB" id="5189560at2"/>
<gene>
    <name evidence="3" type="ORF">FAB82_25310</name>
</gene>
<dbReference type="RefSeq" id="WP_136537346.1">
    <property type="nucleotide sequence ID" value="NZ_STGY01000083.1"/>
</dbReference>